<feature type="transmembrane region" description="Helical" evidence="2">
    <location>
        <begin position="16"/>
        <end position="37"/>
    </location>
</feature>
<name>A0AAX4P055_9CHLO</name>
<organism evidence="4 5">
    <name type="scientific">Chloropicon roscoffensis</name>
    <dbReference type="NCBI Taxonomy" id="1461544"/>
    <lineage>
        <taxon>Eukaryota</taxon>
        <taxon>Viridiplantae</taxon>
        <taxon>Chlorophyta</taxon>
        <taxon>Chloropicophyceae</taxon>
        <taxon>Chloropicales</taxon>
        <taxon>Chloropicaceae</taxon>
        <taxon>Chloropicon</taxon>
    </lineage>
</organism>
<keyword evidence="5" id="KW-1185">Reference proteome</keyword>
<protein>
    <submittedName>
        <fullName evidence="4">Cu2_monoox_C domain-containing protein</fullName>
    </submittedName>
</protein>
<dbReference type="PROSITE" id="PS00084">
    <property type="entry name" value="CU2_MONOOXYGENASE_1"/>
    <property type="match status" value="1"/>
</dbReference>
<dbReference type="InterPro" id="IPR020611">
    <property type="entry name" value="Cu2_ascorb_mOase_CS-1"/>
</dbReference>
<dbReference type="PANTHER" id="PTHR10157:SF23">
    <property type="entry name" value="MOXD1 HOMOLOG 1"/>
    <property type="match status" value="1"/>
</dbReference>
<keyword evidence="1" id="KW-1015">Disulfide bond</keyword>
<dbReference type="InterPro" id="IPR036939">
    <property type="entry name" value="Cu2_ascorb_mOase_N_sf"/>
</dbReference>
<dbReference type="Gene3D" id="2.60.120.230">
    <property type="match status" value="1"/>
</dbReference>
<accession>A0AAX4P055</accession>
<reference evidence="4 5" key="1">
    <citation type="submission" date="2024-03" db="EMBL/GenBank/DDBJ databases">
        <title>Complete genome sequence of the green alga Chloropicon roscoffensis RCC1871.</title>
        <authorList>
            <person name="Lemieux C."/>
            <person name="Pombert J.-F."/>
            <person name="Otis C."/>
            <person name="Turmel M."/>
        </authorList>
    </citation>
    <scope>NUCLEOTIDE SEQUENCE [LARGE SCALE GENOMIC DNA]</scope>
    <source>
        <strain evidence="4 5">RCC1871</strain>
    </source>
</reference>
<dbReference type="InterPro" id="IPR014784">
    <property type="entry name" value="Cu2_ascorb_mOase-like_C"/>
</dbReference>
<dbReference type="SUPFAM" id="SSF49742">
    <property type="entry name" value="PHM/PNGase F"/>
    <property type="match status" value="2"/>
</dbReference>
<gene>
    <name evidence="4" type="ORF">HKI87_01g08180</name>
</gene>
<dbReference type="GO" id="GO:0005507">
    <property type="term" value="F:copper ion binding"/>
    <property type="evidence" value="ECO:0007669"/>
    <property type="project" value="InterPro"/>
</dbReference>
<feature type="domain" description="Copper type II ascorbate-dependent monooxygenase C-terminal" evidence="3">
    <location>
        <begin position="355"/>
        <end position="451"/>
    </location>
</feature>
<keyword evidence="2" id="KW-0472">Membrane</keyword>
<dbReference type="InterPro" id="IPR000945">
    <property type="entry name" value="DBH-like"/>
</dbReference>
<evidence type="ECO:0000256" key="2">
    <source>
        <dbReference type="SAM" id="Phobius"/>
    </source>
</evidence>
<dbReference type="GO" id="GO:0004500">
    <property type="term" value="F:dopamine beta-monooxygenase activity"/>
    <property type="evidence" value="ECO:0007669"/>
    <property type="project" value="InterPro"/>
</dbReference>
<dbReference type="PANTHER" id="PTHR10157">
    <property type="entry name" value="DOPAMINE BETA HYDROXYLASE RELATED"/>
    <property type="match status" value="1"/>
</dbReference>
<dbReference type="Gene3D" id="2.60.120.310">
    <property type="entry name" value="Copper type II, ascorbate-dependent monooxygenase, N-terminal domain"/>
    <property type="match status" value="1"/>
</dbReference>
<dbReference type="EMBL" id="CP151501">
    <property type="protein sequence ID" value="WZN59293.1"/>
    <property type="molecule type" value="Genomic_DNA"/>
</dbReference>
<evidence type="ECO:0000313" key="5">
    <source>
        <dbReference type="Proteomes" id="UP001472866"/>
    </source>
</evidence>
<dbReference type="Proteomes" id="UP001472866">
    <property type="component" value="Chromosome 01"/>
</dbReference>
<dbReference type="InterPro" id="IPR024548">
    <property type="entry name" value="Cu2_monoox_C"/>
</dbReference>
<proteinExistence type="predicted"/>
<evidence type="ECO:0000313" key="4">
    <source>
        <dbReference type="EMBL" id="WZN59293.1"/>
    </source>
</evidence>
<keyword evidence="2" id="KW-1133">Transmembrane helix</keyword>
<evidence type="ECO:0000259" key="3">
    <source>
        <dbReference type="Pfam" id="PF03712"/>
    </source>
</evidence>
<dbReference type="AlphaFoldDB" id="A0AAX4P055"/>
<dbReference type="Pfam" id="PF03712">
    <property type="entry name" value="Cu2_monoox_C"/>
    <property type="match status" value="1"/>
</dbReference>
<sequence>MGKGVPPSRWSPLGSLLAVAVGFVLAALVWVNVVGLVRERASQAQVDLYRHQTARLYSMETGPQSRSRWTARRSLVESENWDEERGRCGDEAETCSLTFRLPPQPVWDSSRFVNRTAGILDITSPQTGEVDAGFVCVLADVVLREDHWITSAEPLIDVFPDPTKPGASFDLVHHMDFFFCEAGTSTTRRYSLDDPYVCSHDAFVQNSLPLNVKGRVRKFLEMTIPELHPSCIFGAVYDRGGAALSLPQDLGILVGPSTARAREIVLQAHYLAPLGFSEAYSPVWDSSGFKITLRRVRPRDSAAGQGKHAVGLLALNDYGLNYPKGRSRHTHSYLIEEAALRDSLKGDFADFGGEVQPVAVHLHGHSLTKRIWIDHLRGGAKVGEFGRIQSYDAHSEDQSFFFLPPQDASRPLRSGDSLRVNCEVDTSSAGRDVFYGVSHFTEMCSAVVAYKNHNPANPSNYVKTANILSTCTDISRCFSAGKGKEEQGGARGG</sequence>
<dbReference type="InterPro" id="IPR008977">
    <property type="entry name" value="PHM/PNGase_F_dom_sf"/>
</dbReference>
<keyword evidence="2" id="KW-0812">Transmembrane</keyword>
<evidence type="ECO:0000256" key="1">
    <source>
        <dbReference type="ARBA" id="ARBA00023157"/>
    </source>
</evidence>